<evidence type="ECO:0000256" key="1">
    <source>
        <dbReference type="SAM" id="MobiDB-lite"/>
    </source>
</evidence>
<feature type="compositionally biased region" description="Basic and acidic residues" evidence="1">
    <location>
        <begin position="42"/>
        <end position="55"/>
    </location>
</feature>
<feature type="region of interest" description="Disordered" evidence="1">
    <location>
        <begin position="1"/>
        <end position="55"/>
    </location>
</feature>
<proteinExistence type="predicted"/>
<evidence type="ECO:0000313" key="3">
    <source>
        <dbReference type="Proteomes" id="UP000002941"/>
    </source>
</evidence>
<organism evidence="2 3">
    <name type="scientific">Actinomyces massiliensis F0489</name>
    <dbReference type="NCBI Taxonomy" id="1125718"/>
    <lineage>
        <taxon>Bacteria</taxon>
        <taxon>Bacillati</taxon>
        <taxon>Actinomycetota</taxon>
        <taxon>Actinomycetes</taxon>
        <taxon>Actinomycetales</taxon>
        <taxon>Actinomycetaceae</taxon>
        <taxon>Actinomyces</taxon>
    </lineage>
</organism>
<comment type="caution">
    <text evidence="2">The sequence shown here is derived from an EMBL/GenBank/DDBJ whole genome shotgun (WGS) entry which is preliminary data.</text>
</comment>
<dbReference type="EMBL" id="AKFT01000006">
    <property type="protein sequence ID" value="EJF47635.1"/>
    <property type="molecule type" value="Genomic_DNA"/>
</dbReference>
<reference evidence="2 3" key="1">
    <citation type="submission" date="2012-05" db="EMBL/GenBank/DDBJ databases">
        <authorList>
            <person name="Harkins D.M."/>
            <person name="Madupu R."/>
            <person name="Durkin A.S."/>
            <person name="Torralba M."/>
            <person name="Methe B."/>
            <person name="Sutton G.G."/>
            <person name="Nelson K.E."/>
        </authorList>
    </citation>
    <scope>NUCLEOTIDE SEQUENCE [LARGE SCALE GENOMIC DNA]</scope>
    <source>
        <strain evidence="2 3">F0489</strain>
    </source>
</reference>
<dbReference type="AlphaFoldDB" id="J1HNR8"/>
<accession>J1HNR8</accession>
<gene>
    <name evidence="2" type="ORF">HMPREF1318_1823</name>
</gene>
<protein>
    <submittedName>
        <fullName evidence="2">Uncharacterized protein</fullName>
    </submittedName>
</protein>
<dbReference type="Proteomes" id="UP000002941">
    <property type="component" value="Unassembled WGS sequence"/>
</dbReference>
<keyword evidence="3" id="KW-1185">Reference proteome</keyword>
<name>J1HNR8_9ACTO</name>
<sequence>MSGEWIRNERRRPRVAPNAARRAPPERSDPGRWTGASPRLNDLADKSWPADEHEL</sequence>
<evidence type="ECO:0000313" key="2">
    <source>
        <dbReference type="EMBL" id="EJF47635.1"/>
    </source>
</evidence>